<reference evidence="2" key="1">
    <citation type="journal article" date="2019" name="Int. J. Syst. Evol. Microbiol.">
        <title>The Global Catalogue of Microorganisms (GCM) 10K type strain sequencing project: providing services to taxonomists for standard genome sequencing and annotation.</title>
        <authorList>
            <consortium name="The Broad Institute Genomics Platform"/>
            <consortium name="The Broad Institute Genome Sequencing Center for Infectious Disease"/>
            <person name="Wu L."/>
            <person name="Ma J."/>
        </authorList>
    </citation>
    <scope>NUCLEOTIDE SEQUENCE [LARGE SCALE GENOMIC DNA]</scope>
    <source>
        <strain evidence="2">JCM 14309</strain>
    </source>
</reference>
<comment type="caution">
    <text evidence="1">The sequence shown here is derived from an EMBL/GenBank/DDBJ whole genome shotgun (WGS) entry which is preliminary data.</text>
</comment>
<evidence type="ECO:0000313" key="2">
    <source>
        <dbReference type="Proteomes" id="UP001500236"/>
    </source>
</evidence>
<dbReference type="EMBL" id="BAAAVT010000005">
    <property type="protein sequence ID" value="GAA3058171.1"/>
    <property type="molecule type" value="Genomic_DNA"/>
</dbReference>
<accession>A0ABP6LS16</accession>
<proteinExistence type="predicted"/>
<protein>
    <submittedName>
        <fullName evidence="1">Uncharacterized protein</fullName>
    </submittedName>
</protein>
<keyword evidence="2" id="KW-1185">Reference proteome</keyword>
<gene>
    <name evidence="1" type="ORF">GCM10010529_09970</name>
</gene>
<dbReference type="Proteomes" id="UP001500236">
    <property type="component" value="Unassembled WGS sequence"/>
</dbReference>
<name>A0ABP6LS16_9MICC</name>
<sequence length="55" mass="5679">MTMCLTVALTARWAGETDFIGARSSEAMELAPARAAVASDLATSARLIVDAPVVV</sequence>
<organism evidence="1 2">
    <name type="scientific">Nesterenkonia aethiopica</name>
    <dbReference type="NCBI Taxonomy" id="269144"/>
    <lineage>
        <taxon>Bacteria</taxon>
        <taxon>Bacillati</taxon>
        <taxon>Actinomycetota</taxon>
        <taxon>Actinomycetes</taxon>
        <taxon>Micrococcales</taxon>
        <taxon>Micrococcaceae</taxon>
        <taxon>Nesterenkonia</taxon>
    </lineage>
</organism>
<evidence type="ECO:0000313" key="1">
    <source>
        <dbReference type="EMBL" id="GAA3058171.1"/>
    </source>
</evidence>